<evidence type="ECO:0000259" key="8">
    <source>
        <dbReference type="Pfam" id="PF06808"/>
    </source>
</evidence>
<keyword evidence="2" id="KW-1003">Cell membrane</keyword>
<dbReference type="InterPro" id="IPR010656">
    <property type="entry name" value="DctM"/>
</dbReference>
<feature type="transmembrane region" description="Helical" evidence="7">
    <location>
        <begin position="368"/>
        <end position="389"/>
    </location>
</feature>
<feature type="transmembrane region" description="Helical" evidence="7">
    <location>
        <begin position="145"/>
        <end position="168"/>
    </location>
</feature>
<feature type="transmembrane region" description="Helical" evidence="7">
    <location>
        <begin position="174"/>
        <end position="200"/>
    </location>
</feature>
<keyword evidence="7" id="KW-0813">Transport</keyword>
<dbReference type="GO" id="GO:0022857">
    <property type="term" value="F:transmembrane transporter activity"/>
    <property type="evidence" value="ECO:0007669"/>
    <property type="project" value="UniProtKB-UniRule"/>
</dbReference>
<dbReference type="PANTHER" id="PTHR33362">
    <property type="entry name" value="SIALIC ACID TRAP TRANSPORTER PERMEASE PROTEIN SIAT-RELATED"/>
    <property type="match status" value="1"/>
</dbReference>
<dbReference type="Pfam" id="PF06808">
    <property type="entry name" value="DctM"/>
    <property type="match status" value="1"/>
</dbReference>
<evidence type="ECO:0000256" key="1">
    <source>
        <dbReference type="ARBA" id="ARBA00004429"/>
    </source>
</evidence>
<comment type="similarity">
    <text evidence="7">Belongs to the TRAP transporter large permease family.</text>
</comment>
<feature type="transmembrane region" description="Helical" evidence="7">
    <location>
        <begin position="279"/>
        <end position="300"/>
    </location>
</feature>
<sequence>MSNLEIGLTSFPLLLVLIFLRIPIGLAMFLVGLGGLYFLTGNPNIALAKLKTETYSTFSSYSLSIVPMFLLMGHFATLGGMSQALFKAAESFLGHRRGGVAMAAVGACAGFGAICGSSLATAATMSQVALPELRRYGYSGGFSTATLAAGGTLGILIPPSVILVIYAILTEQNIAKLFLAAFVPGILAAVGYMITISIYVRLHPDAAGVREPIPMAQRFKALADVWPVLLVFTAVVGGIYLGIFTPTEGAAVGAAGTGLIALANGGLNKVTLIESFMATARSTAMIFFIVLGAGFYNGFLALSQVPQELSNYVVGLGYSPWIILAIILSLYLIFGCVMDSLSMILLTIPIFFPIIASLDFGLTMEETAIWFGIIVLIVVEVGLITPPVGMNLFVINSMDRLTPMVETYKAVMYFVASDVIRVILLIAFPGITLFLLRLLH</sequence>
<evidence type="ECO:0000313" key="9">
    <source>
        <dbReference type="EMBL" id="MYM56729.1"/>
    </source>
</evidence>
<feature type="transmembrane region" description="Helical" evidence="7">
    <location>
        <begin position="249"/>
        <end position="267"/>
    </location>
</feature>
<name>A0A6L8LUB8_9RHOB</name>
<dbReference type="EMBL" id="WWEN01000007">
    <property type="protein sequence ID" value="MYM56729.1"/>
    <property type="molecule type" value="Genomic_DNA"/>
</dbReference>
<feature type="transmembrane region" description="Helical" evidence="7">
    <location>
        <begin position="341"/>
        <end position="362"/>
    </location>
</feature>
<comment type="function">
    <text evidence="7">Part of the tripartite ATP-independent periplasmic (TRAP) transport system.</text>
</comment>
<keyword evidence="4 7" id="KW-0812">Transmembrane</keyword>
<comment type="subcellular location">
    <subcellularLocation>
        <location evidence="1 7">Cell inner membrane</location>
        <topology evidence="1 7">Multi-pass membrane protein</topology>
    </subcellularLocation>
</comment>
<dbReference type="GO" id="GO:0005886">
    <property type="term" value="C:plasma membrane"/>
    <property type="evidence" value="ECO:0007669"/>
    <property type="project" value="UniProtKB-SubCell"/>
</dbReference>
<protein>
    <recommendedName>
        <fullName evidence="7">TRAP transporter large permease protein</fullName>
    </recommendedName>
</protein>
<proteinExistence type="inferred from homology"/>
<evidence type="ECO:0000256" key="2">
    <source>
        <dbReference type="ARBA" id="ARBA00022475"/>
    </source>
</evidence>
<dbReference type="PANTHER" id="PTHR33362:SF5">
    <property type="entry name" value="C4-DICARBOXYLATE TRAP TRANSPORTER LARGE PERMEASE PROTEIN DCTM"/>
    <property type="match status" value="1"/>
</dbReference>
<evidence type="ECO:0000256" key="4">
    <source>
        <dbReference type="ARBA" id="ARBA00022692"/>
    </source>
</evidence>
<dbReference type="Proteomes" id="UP000479043">
    <property type="component" value="Unassembled WGS sequence"/>
</dbReference>
<feature type="transmembrane region" description="Helical" evidence="7">
    <location>
        <begin position="312"/>
        <end position="334"/>
    </location>
</feature>
<evidence type="ECO:0000256" key="6">
    <source>
        <dbReference type="ARBA" id="ARBA00023136"/>
    </source>
</evidence>
<evidence type="ECO:0000256" key="5">
    <source>
        <dbReference type="ARBA" id="ARBA00022989"/>
    </source>
</evidence>
<evidence type="ECO:0000313" key="10">
    <source>
        <dbReference type="Proteomes" id="UP000479043"/>
    </source>
</evidence>
<dbReference type="NCBIfam" id="TIGR00786">
    <property type="entry name" value="dctM"/>
    <property type="match status" value="1"/>
</dbReference>
<keyword evidence="10" id="KW-1185">Reference proteome</keyword>
<organism evidence="9 10">
    <name type="scientific">Thalassovita mangrovi</name>
    <dbReference type="NCBI Taxonomy" id="2692236"/>
    <lineage>
        <taxon>Bacteria</taxon>
        <taxon>Pseudomonadati</taxon>
        <taxon>Pseudomonadota</taxon>
        <taxon>Alphaproteobacteria</taxon>
        <taxon>Rhodobacterales</taxon>
        <taxon>Roseobacteraceae</taxon>
        <taxon>Thalassovita</taxon>
    </lineage>
</organism>
<dbReference type="PIRSF" id="PIRSF006066">
    <property type="entry name" value="HI0050"/>
    <property type="match status" value="1"/>
</dbReference>
<dbReference type="RefSeq" id="WP_160974636.1">
    <property type="nucleotide sequence ID" value="NZ_WWEN01000007.1"/>
</dbReference>
<feature type="transmembrane region" description="Helical" evidence="7">
    <location>
        <begin position="12"/>
        <end position="39"/>
    </location>
</feature>
<evidence type="ECO:0000256" key="3">
    <source>
        <dbReference type="ARBA" id="ARBA00022519"/>
    </source>
</evidence>
<feature type="domain" description="TRAP C4-dicarboxylate transport system permease DctM subunit" evidence="8">
    <location>
        <begin position="13"/>
        <end position="431"/>
    </location>
</feature>
<feature type="transmembrane region" description="Helical" evidence="7">
    <location>
        <begin position="410"/>
        <end position="436"/>
    </location>
</feature>
<gene>
    <name evidence="9" type="ORF">GR167_15525</name>
</gene>
<keyword evidence="3 7" id="KW-0997">Cell inner membrane</keyword>
<reference evidence="9 10" key="1">
    <citation type="submission" date="2020-01" db="EMBL/GenBank/DDBJ databases">
        <authorList>
            <person name="Chen S."/>
        </authorList>
    </citation>
    <scope>NUCLEOTIDE SEQUENCE [LARGE SCALE GENOMIC DNA]</scope>
    <source>
        <strain evidence="9 10">GS-10</strain>
    </source>
</reference>
<feature type="transmembrane region" description="Helical" evidence="7">
    <location>
        <begin position="60"/>
        <end position="81"/>
    </location>
</feature>
<dbReference type="AlphaFoldDB" id="A0A6L8LUB8"/>
<feature type="transmembrane region" description="Helical" evidence="7">
    <location>
        <begin position="221"/>
        <end position="243"/>
    </location>
</feature>
<feature type="transmembrane region" description="Helical" evidence="7">
    <location>
        <begin position="101"/>
        <end position="124"/>
    </location>
</feature>
<evidence type="ECO:0000256" key="7">
    <source>
        <dbReference type="RuleBase" id="RU369079"/>
    </source>
</evidence>
<dbReference type="InterPro" id="IPR004681">
    <property type="entry name" value="TRAP_DctM"/>
</dbReference>
<keyword evidence="6 7" id="KW-0472">Membrane</keyword>
<comment type="caution">
    <text evidence="9">The sequence shown here is derived from an EMBL/GenBank/DDBJ whole genome shotgun (WGS) entry which is preliminary data.</text>
</comment>
<accession>A0A6L8LUB8</accession>
<comment type="subunit">
    <text evidence="7">The complex comprises the extracytoplasmic solute receptor protein and the two transmembrane proteins.</text>
</comment>
<keyword evidence="5 7" id="KW-1133">Transmembrane helix</keyword>